<evidence type="ECO:0000259" key="1">
    <source>
        <dbReference type="PROSITE" id="PS50943"/>
    </source>
</evidence>
<organism evidence="2 3">
    <name type="scientific">Lentisphaera profundi</name>
    <dbReference type="NCBI Taxonomy" id="1658616"/>
    <lineage>
        <taxon>Bacteria</taxon>
        <taxon>Pseudomonadati</taxon>
        <taxon>Lentisphaerota</taxon>
        <taxon>Lentisphaeria</taxon>
        <taxon>Lentisphaerales</taxon>
        <taxon>Lentisphaeraceae</taxon>
        <taxon>Lentisphaera</taxon>
    </lineage>
</organism>
<dbReference type="CDD" id="cd00093">
    <property type="entry name" value="HTH_XRE"/>
    <property type="match status" value="1"/>
</dbReference>
<name>A0ABY7W151_9BACT</name>
<dbReference type="Pfam" id="PF01381">
    <property type="entry name" value="HTH_3"/>
    <property type="match status" value="1"/>
</dbReference>
<dbReference type="SUPFAM" id="SSF47413">
    <property type="entry name" value="lambda repressor-like DNA-binding domains"/>
    <property type="match status" value="1"/>
</dbReference>
<accession>A0ABY7W151</accession>
<dbReference type="InterPro" id="IPR001387">
    <property type="entry name" value="Cro/C1-type_HTH"/>
</dbReference>
<gene>
    <name evidence="2" type="ORF">PQO03_13485</name>
</gene>
<keyword evidence="3" id="KW-1185">Reference proteome</keyword>
<feature type="domain" description="HTH cro/C1-type" evidence="1">
    <location>
        <begin position="19"/>
        <end position="47"/>
    </location>
</feature>
<sequence>MKNYDWSELVSDIISHLHITQSQLAEKCMVTQQTISNWKNGSRKPGVYAQEKVFKLSQQANLTLSNYVEINNWEELDPKDMIRSCLKGLTQEQKKISLHMLLTLSEDFRQQNLNSEA</sequence>
<protein>
    <submittedName>
        <fullName evidence="2">Helix-turn-helix transcriptional regulator</fullName>
    </submittedName>
</protein>
<evidence type="ECO:0000313" key="2">
    <source>
        <dbReference type="EMBL" id="WDE98847.1"/>
    </source>
</evidence>
<dbReference type="Proteomes" id="UP001214250">
    <property type="component" value="Chromosome 2"/>
</dbReference>
<dbReference type="PROSITE" id="PS50943">
    <property type="entry name" value="HTH_CROC1"/>
    <property type="match status" value="1"/>
</dbReference>
<reference evidence="2 3" key="1">
    <citation type="submission" date="2023-02" db="EMBL/GenBank/DDBJ databases">
        <title>Genome sequence of Lentisphaera profundi SAORIC-696.</title>
        <authorList>
            <person name="Kim e."/>
            <person name="Cho J.-C."/>
            <person name="Choi A."/>
            <person name="Kang I."/>
        </authorList>
    </citation>
    <scope>NUCLEOTIDE SEQUENCE [LARGE SCALE GENOMIC DNA]</scope>
    <source>
        <strain evidence="2 3">SAORIC-696</strain>
    </source>
</reference>
<dbReference type="Gene3D" id="1.10.260.40">
    <property type="entry name" value="lambda repressor-like DNA-binding domains"/>
    <property type="match status" value="1"/>
</dbReference>
<evidence type="ECO:0000313" key="3">
    <source>
        <dbReference type="Proteomes" id="UP001214250"/>
    </source>
</evidence>
<dbReference type="EMBL" id="CP117812">
    <property type="protein sequence ID" value="WDE98847.1"/>
    <property type="molecule type" value="Genomic_DNA"/>
</dbReference>
<dbReference type="InterPro" id="IPR010982">
    <property type="entry name" value="Lambda_DNA-bd_dom_sf"/>
</dbReference>
<dbReference type="RefSeq" id="WP_274153716.1">
    <property type="nucleotide sequence ID" value="NZ_CP117812.1"/>
</dbReference>
<proteinExistence type="predicted"/>